<dbReference type="EMBL" id="LLWF02000132">
    <property type="protein sequence ID" value="ONH81345.1"/>
    <property type="molecule type" value="Genomic_DNA"/>
</dbReference>
<accession>A0A1S8D1M3</accession>
<proteinExistence type="predicted"/>
<organism evidence="2 4">
    <name type="scientific">Roseomonas mucosa</name>
    <dbReference type="NCBI Taxonomy" id="207340"/>
    <lineage>
        <taxon>Bacteria</taxon>
        <taxon>Pseudomonadati</taxon>
        <taxon>Pseudomonadota</taxon>
        <taxon>Alphaproteobacteria</taxon>
        <taxon>Acetobacterales</taxon>
        <taxon>Roseomonadaceae</taxon>
        <taxon>Roseomonas</taxon>
    </lineage>
</organism>
<dbReference type="AlphaFoldDB" id="A0A1S8D1M3"/>
<gene>
    <name evidence="2" type="ORF">APZ41_020355</name>
    <name evidence="3" type="ORF">NCTC13291_01734</name>
</gene>
<keyword evidence="4" id="KW-1185">Reference proteome</keyword>
<protein>
    <submittedName>
        <fullName evidence="2">Uncharacterized protein</fullName>
    </submittedName>
</protein>
<feature type="region of interest" description="Disordered" evidence="1">
    <location>
        <begin position="40"/>
        <end position="62"/>
    </location>
</feature>
<sequence length="62" mass="6446">MRMAAVARALAARFVAGPGEGDQDTLPTLVAPAVRRKAMLSGAIRPQRGPTHRVQGAQRPGG</sequence>
<dbReference type="EMBL" id="UGVN01000001">
    <property type="protein sequence ID" value="SUE40177.1"/>
    <property type="molecule type" value="Genomic_DNA"/>
</dbReference>
<evidence type="ECO:0000313" key="5">
    <source>
        <dbReference type="Proteomes" id="UP000254919"/>
    </source>
</evidence>
<dbReference type="STRING" id="207340.APZ41_020355"/>
<reference evidence="3 5" key="2">
    <citation type="submission" date="2018-06" db="EMBL/GenBank/DDBJ databases">
        <authorList>
            <consortium name="Pathogen Informatics"/>
            <person name="Doyle S."/>
        </authorList>
    </citation>
    <scope>NUCLEOTIDE SEQUENCE [LARGE SCALE GENOMIC DNA]</scope>
    <source>
        <strain evidence="3 5">NCTC13291</strain>
    </source>
</reference>
<dbReference type="Proteomes" id="UP000054844">
    <property type="component" value="Unassembled WGS sequence"/>
</dbReference>
<reference evidence="2 4" key="1">
    <citation type="submission" date="2016-12" db="EMBL/GenBank/DDBJ databases">
        <title>Draft genome sequence of Roseomonas mucosa strain AU37, isolated from a peripheral intravenous catheter.</title>
        <authorList>
            <person name="Choudhury M.A."/>
            <person name="Sidjabat H.E."/>
            <person name="Wailan A.M."/>
            <person name="Zhang L."/>
            <person name="Marsh N.M."/>
            <person name="Rickard C.M."/>
            <person name="Davies M."/>
            <person name="Mcmillan D.J."/>
        </authorList>
    </citation>
    <scope>NUCLEOTIDE SEQUENCE [LARGE SCALE GENOMIC DNA]</scope>
    <source>
        <strain evidence="2 4">SAVE376</strain>
    </source>
</reference>
<evidence type="ECO:0000313" key="3">
    <source>
        <dbReference type="EMBL" id="SUE40177.1"/>
    </source>
</evidence>
<dbReference type="Proteomes" id="UP000254919">
    <property type="component" value="Unassembled WGS sequence"/>
</dbReference>
<evidence type="ECO:0000313" key="2">
    <source>
        <dbReference type="EMBL" id="ONH81345.1"/>
    </source>
</evidence>
<evidence type="ECO:0000256" key="1">
    <source>
        <dbReference type="SAM" id="MobiDB-lite"/>
    </source>
</evidence>
<evidence type="ECO:0000313" key="4">
    <source>
        <dbReference type="Proteomes" id="UP000054844"/>
    </source>
</evidence>
<name>A0A1S8D1M3_9PROT</name>